<evidence type="ECO:0000259" key="9">
    <source>
        <dbReference type="PROSITE" id="PS50069"/>
    </source>
</evidence>
<evidence type="ECO:0000256" key="4">
    <source>
        <dbReference type="ARBA" id="ARBA00022786"/>
    </source>
</evidence>
<dbReference type="Pfam" id="PF00888">
    <property type="entry name" value="Cullin"/>
    <property type="match status" value="1"/>
</dbReference>
<dbReference type="GO" id="GO:0006511">
    <property type="term" value="P:ubiquitin-dependent protein catabolic process"/>
    <property type="evidence" value="ECO:0007669"/>
    <property type="project" value="InterPro"/>
</dbReference>
<evidence type="ECO:0000256" key="7">
    <source>
        <dbReference type="PROSITE-ProRule" id="PRU00330"/>
    </source>
</evidence>
<evidence type="ECO:0000256" key="8">
    <source>
        <dbReference type="RuleBase" id="RU003829"/>
    </source>
</evidence>
<dbReference type="AlphaFoldDB" id="A0A0C2XCI3"/>
<comment type="similarity">
    <text evidence="2 7 8">Belongs to the cullin family.</text>
</comment>
<dbReference type="STRING" id="933852.A0A0C2XCI3"/>
<feature type="domain" description="Cullin family profile" evidence="9">
    <location>
        <begin position="338"/>
        <end position="490"/>
    </location>
</feature>
<dbReference type="InterPro" id="IPR016158">
    <property type="entry name" value="Cullin_homology"/>
</dbReference>
<evidence type="ECO:0000256" key="5">
    <source>
        <dbReference type="ARBA" id="ARBA00022843"/>
    </source>
</evidence>
<keyword evidence="5" id="KW-0832">Ubl conjugation</keyword>
<sequence length="550" mass="62977">MYTITEEPMPPEDADPETMWAYIKDGLDYIMTRRNTGIPFLKYMVLYTGVWKYSTSSQTFNLIDGNDRWNSMRTNLYHKLIRYFTGHLDNIRAPSVLPADEDLLQYYVHEWNKSTLSVGVVNLENQLLHSFEAQSQHAKLSTAILKLIESERNGQIIDQGLDERDIDRISFEGDNEYFQIPFLAATEKYYKAKADAFLGQHTISDYLKRADQWLREEDDRIERYLDSSTRKILIPKCEHVLIQEYSEKILDEFQQLIDYDKDEDLQSMYTILARIPACLRSLHERFEAHVTRSGQQAALELIDKGSANTDSLEPKVYLDALSEAFMNRNAVTSASNTTFSEFLVKHVDIILRKNSKMVEGSLEIALSQVMVLFKYTEDKGAFQTLYAVKLSNRLVHDLSTSEEVEASMISDLKDACGFAYTIKLQLMLTDISLSKDITHEFNESNKQTGDDTGGDTSFKIMVLGSNFWPLKAPSYGFVIPQEIVPIYEHLLARIIDVLVKTEILISEKTGLYGLNFNFKSKKVEKAPPDIQEPAKLPLVTCSRPHPVLAL</sequence>
<keyword evidence="3" id="KW-1017">Isopeptide bond</keyword>
<dbReference type="Proteomes" id="UP000054097">
    <property type="component" value="Unassembled WGS sequence"/>
</dbReference>
<dbReference type="EMBL" id="KN824303">
    <property type="protein sequence ID" value="KIM26867.1"/>
    <property type="molecule type" value="Genomic_DNA"/>
</dbReference>
<dbReference type="OrthoDB" id="27073at2759"/>
<dbReference type="SMART" id="SM00182">
    <property type="entry name" value="CULLIN"/>
    <property type="match status" value="1"/>
</dbReference>
<evidence type="ECO:0000313" key="10">
    <source>
        <dbReference type="EMBL" id="KIM26867.1"/>
    </source>
</evidence>
<dbReference type="SUPFAM" id="SSF75632">
    <property type="entry name" value="Cullin homology domain"/>
    <property type="match status" value="1"/>
</dbReference>
<dbReference type="FunFam" id="1.20.1310.10:FF:000014">
    <property type="entry name" value="Cullin 5"/>
    <property type="match status" value="1"/>
</dbReference>
<keyword evidence="4" id="KW-0833">Ubl conjugation pathway</keyword>
<accession>A0A0C2XCI3</accession>
<dbReference type="InterPro" id="IPR036317">
    <property type="entry name" value="Cullin_homology_sf"/>
</dbReference>
<proteinExistence type="inferred from homology"/>
<evidence type="ECO:0000256" key="1">
    <source>
        <dbReference type="ARBA" id="ARBA00004906"/>
    </source>
</evidence>
<dbReference type="PANTHER" id="PTHR11932">
    <property type="entry name" value="CULLIN"/>
    <property type="match status" value="1"/>
</dbReference>
<dbReference type="HOGENOM" id="CLU_004747_6_0_1"/>
<evidence type="ECO:0000256" key="3">
    <source>
        <dbReference type="ARBA" id="ARBA00022499"/>
    </source>
</evidence>
<comment type="pathway">
    <text evidence="1">Protein modification; protein ubiquitination.</text>
</comment>
<gene>
    <name evidence="10" type="ORF">M408DRAFT_312255</name>
</gene>
<keyword evidence="11" id="KW-1185">Reference proteome</keyword>
<organism evidence="10 11">
    <name type="scientific">Serendipita vermifera MAFF 305830</name>
    <dbReference type="NCBI Taxonomy" id="933852"/>
    <lineage>
        <taxon>Eukaryota</taxon>
        <taxon>Fungi</taxon>
        <taxon>Dikarya</taxon>
        <taxon>Basidiomycota</taxon>
        <taxon>Agaricomycotina</taxon>
        <taxon>Agaricomycetes</taxon>
        <taxon>Sebacinales</taxon>
        <taxon>Serendipitaceae</taxon>
        <taxon>Serendipita</taxon>
    </lineage>
</organism>
<evidence type="ECO:0000256" key="6">
    <source>
        <dbReference type="ARBA" id="ARBA00040451"/>
    </source>
</evidence>
<dbReference type="SUPFAM" id="SSF74788">
    <property type="entry name" value="Cullin repeat-like"/>
    <property type="match status" value="1"/>
</dbReference>
<evidence type="ECO:0000256" key="2">
    <source>
        <dbReference type="ARBA" id="ARBA00006019"/>
    </source>
</evidence>
<protein>
    <recommendedName>
        <fullName evidence="6">Cullin-5</fullName>
    </recommendedName>
</protein>
<dbReference type="GO" id="GO:0031625">
    <property type="term" value="F:ubiquitin protein ligase binding"/>
    <property type="evidence" value="ECO:0007669"/>
    <property type="project" value="InterPro"/>
</dbReference>
<reference evidence="11" key="2">
    <citation type="submission" date="2015-01" db="EMBL/GenBank/DDBJ databases">
        <title>Evolutionary Origins and Diversification of the Mycorrhizal Mutualists.</title>
        <authorList>
            <consortium name="DOE Joint Genome Institute"/>
            <consortium name="Mycorrhizal Genomics Consortium"/>
            <person name="Kohler A."/>
            <person name="Kuo A."/>
            <person name="Nagy L.G."/>
            <person name="Floudas D."/>
            <person name="Copeland A."/>
            <person name="Barry K.W."/>
            <person name="Cichocki N."/>
            <person name="Veneault-Fourrey C."/>
            <person name="LaButti K."/>
            <person name="Lindquist E.A."/>
            <person name="Lipzen A."/>
            <person name="Lundell T."/>
            <person name="Morin E."/>
            <person name="Murat C."/>
            <person name="Riley R."/>
            <person name="Ohm R."/>
            <person name="Sun H."/>
            <person name="Tunlid A."/>
            <person name="Henrissat B."/>
            <person name="Grigoriev I.V."/>
            <person name="Hibbett D.S."/>
            <person name="Martin F."/>
        </authorList>
    </citation>
    <scope>NUCLEOTIDE SEQUENCE [LARGE SCALE GENOMIC DNA]</scope>
    <source>
        <strain evidence="11">MAFF 305830</strain>
    </source>
</reference>
<name>A0A0C2XCI3_SERVB</name>
<reference evidence="10 11" key="1">
    <citation type="submission" date="2014-04" db="EMBL/GenBank/DDBJ databases">
        <authorList>
            <consortium name="DOE Joint Genome Institute"/>
            <person name="Kuo A."/>
            <person name="Zuccaro A."/>
            <person name="Kohler A."/>
            <person name="Nagy L.G."/>
            <person name="Floudas D."/>
            <person name="Copeland A."/>
            <person name="Barry K.W."/>
            <person name="Cichocki N."/>
            <person name="Veneault-Fourrey C."/>
            <person name="LaButti K."/>
            <person name="Lindquist E.A."/>
            <person name="Lipzen A."/>
            <person name="Lundell T."/>
            <person name="Morin E."/>
            <person name="Murat C."/>
            <person name="Sun H."/>
            <person name="Tunlid A."/>
            <person name="Henrissat B."/>
            <person name="Grigoriev I.V."/>
            <person name="Hibbett D.S."/>
            <person name="Martin F."/>
            <person name="Nordberg H.P."/>
            <person name="Cantor M.N."/>
            <person name="Hua S.X."/>
        </authorList>
    </citation>
    <scope>NUCLEOTIDE SEQUENCE [LARGE SCALE GENOMIC DNA]</scope>
    <source>
        <strain evidence="10 11">MAFF 305830</strain>
    </source>
</reference>
<evidence type="ECO:0000313" key="11">
    <source>
        <dbReference type="Proteomes" id="UP000054097"/>
    </source>
</evidence>
<dbReference type="PROSITE" id="PS50069">
    <property type="entry name" value="CULLIN_2"/>
    <property type="match status" value="1"/>
</dbReference>
<dbReference type="InterPro" id="IPR045093">
    <property type="entry name" value="Cullin"/>
</dbReference>
<dbReference type="Gene3D" id="1.20.1310.10">
    <property type="entry name" value="Cullin Repeats"/>
    <property type="match status" value="4"/>
</dbReference>
<dbReference type="InterPro" id="IPR016159">
    <property type="entry name" value="Cullin_repeat-like_dom_sf"/>
</dbReference>
<dbReference type="InterPro" id="IPR001373">
    <property type="entry name" value="Cullin_N"/>
</dbReference>